<name>A0A840VB92_9PROT</name>
<evidence type="ECO:0000256" key="4">
    <source>
        <dbReference type="ARBA" id="ARBA00022737"/>
    </source>
</evidence>
<evidence type="ECO:0000259" key="7">
    <source>
        <dbReference type="PROSITE" id="PS50206"/>
    </source>
</evidence>
<keyword evidence="9" id="KW-1185">Reference proteome</keyword>
<dbReference type="InterPro" id="IPR045078">
    <property type="entry name" value="TST/MPST-like"/>
</dbReference>
<keyword evidence="4" id="KW-0677">Repeat</keyword>
<dbReference type="SUPFAM" id="SSF52821">
    <property type="entry name" value="Rhodanese/Cell cycle control phosphatase"/>
    <property type="match status" value="2"/>
</dbReference>
<protein>
    <recommendedName>
        <fullName evidence="6">Sulfurtransferase</fullName>
    </recommendedName>
</protein>
<dbReference type="AlphaFoldDB" id="A0A840VB92"/>
<gene>
    <name evidence="8" type="ORF">HNP71_001437</name>
</gene>
<comment type="catalytic activity">
    <reaction evidence="5">
        <text>2-oxo-3-sulfanylpropanoate + [thioredoxin]-dithiol = [thioredoxin]-disulfide + hydrogen sulfide + pyruvate + H(+)</text>
        <dbReference type="Rhea" id="RHEA:21740"/>
        <dbReference type="Rhea" id="RHEA-COMP:10698"/>
        <dbReference type="Rhea" id="RHEA-COMP:10700"/>
        <dbReference type="ChEBI" id="CHEBI:15361"/>
        <dbReference type="ChEBI" id="CHEBI:15378"/>
        <dbReference type="ChEBI" id="CHEBI:29919"/>
        <dbReference type="ChEBI" id="CHEBI:29950"/>
        <dbReference type="ChEBI" id="CHEBI:50058"/>
        <dbReference type="ChEBI" id="CHEBI:57678"/>
        <dbReference type="EC" id="2.8.1.2"/>
    </reaction>
    <physiologicalReaction direction="left-to-right" evidence="5">
        <dbReference type="Rhea" id="RHEA:21741"/>
    </physiologicalReaction>
</comment>
<dbReference type="Pfam" id="PF00581">
    <property type="entry name" value="Rhodanese"/>
    <property type="match status" value="2"/>
</dbReference>
<comment type="subcellular location">
    <subcellularLocation>
        <location evidence="1">Cytoplasm</location>
    </subcellularLocation>
</comment>
<dbReference type="Gene3D" id="3.40.250.10">
    <property type="entry name" value="Rhodanese-like domain"/>
    <property type="match status" value="2"/>
</dbReference>
<organism evidence="8 9">
    <name type="scientific">Acidocella aromatica</name>
    <dbReference type="NCBI Taxonomy" id="1303579"/>
    <lineage>
        <taxon>Bacteria</taxon>
        <taxon>Pseudomonadati</taxon>
        <taxon>Pseudomonadota</taxon>
        <taxon>Alphaproteobacteria</taxon>
        <taxon>Acetobacterales</taxon>
        <taxon>Acidocellaceae</taxon>
        <taxon>Acidocella</taxon>
    </lineage>
</organism>
<dbReference type="FunFam" id="3.40.250.10:FF:000001">
    <property type="entry name" value="Sulfurtransferase"/>
    <property type="match status" value="1"/>
</dbReference>
<evidence type="ECO:0000313" key="9">
    <source>
        <dbReference type="Proteomes" id="UP000553706"/>
    </source>
</evidence>
<evidence type="ECO:0000256" key="2">
    <source>
        <dbReference type="ARBA" id="ARBA00022490"/>
    </source>
</evidence>
<reference evidence="8 9" key="1">
    <citation type="submission" date="2020-08" db="EMBL/GenBank/DDBJ databases">
        <title>Genomic Encyclopedia of Type Strains, Phase IV (KMG-IV): sequencing the most valuable type-strain genomes for metagenomic binning, comparative biology and taxonomic classification.</title>
        <authorList>
            <person name="Goeker M."/>
        </authorList>
    </citation>
    <scope>NUCLEOTIDE SEQUENCE [LARGE SCALE GENOMIC DNA]</scope>
    <source>
        <strain evidence="8 9">DSM 27026</strain>
    </source>
</reference>
<dbReference type="PANTHER" id="PTHR11364:SF27">
    <property type="entry name" value="SULFURTRANSFERASE"/>
    <property type="match status" value="1"/>
</dbReference>
<dbReference type="CDD" id="cd01449">
    <property type="entry name" value="TST_Repeat_2"/>
    <property type="match status" value="1"/>
</dbReference>
<keyword evidence="3 6" id="KW-0808">Transferase</keyword>
<proteinExistence type="predicted"/>
<dbReference type="PANTHER" id="PTHR11364">
    <property type="entry name" value="THIOSULFATE SULFERTANSFERASE"/>
    <property type="match status" value="1"/>
</dbReference>
<feature type="domain" description="Rhodanese" evidence="7">
    <location>
        <begin position="16"/>
        <end position="133"/>
    </location>
</feature>
<evidence type="ECO:0000256" key="5">
    <source>
        <dbReference type="ARBA" id="ARBA00051793"/>
    </source>
</evidence>
<dbReference type="InterPro" id="IPR001763">
    <property type="entry name" value="Rhodanese-like_dom"/>
</dbReference>
<dbReference type="InterPro" id="IPR001307">
    <property type="entry name" value="Thiosulphate_STrfase_CS"/>
</dbReference>
<dbReference type="EMBL" id="JACHFJ010000005">
    <property type="protein sequence ID" value="MBB5373178.1"/>
    <property type="molecule type" value="Genomic_DNA"/>
</dbReference>
<dbReference type="RefSeq" id="WP_183266198.1">
    <property type="nucleotide sequence ID" value="NZ_JACHFJ010000005.1"/>
</dbReference>
<evidence type="ECO:0000256" key="6">
    <source>
        <dbReference type="RuleBase" id="RU000507"/>
    </source>
</evidence>
<evidence type="ECO:0000256" key="1">
    <source>
        <dbReference type="ARBA" id="ARBA00004496"/>
    </source>
</evidence>
<dbReference type="GO" id="GO:0004792">
    <property type="term" value="F:thiosulfate-cyanide sulfurtransferase activity"/>
    <property type="evidence" value="ECO:0007669"/>
    <property type="project" value="InterPro"/>
</dbReference>
<dbReference type="CDD" id="cd01448">
    <property type="entry name" value="TST_Repeat_1"/>
    <property type="match status" value="1"/>
</dbReference>
<evidence type="ECO:0000313" key="8">
    <source>
        <dbReference type="EMBL" id="MBB5373178.1"/>
    </source>
</evidence>
<dbReference type="GO" id="GO:0005737">
    <property type="term" value="C:cytoplasm"/>
    <property type="evidence" value="ECO:0007669"/>
    <property type="project" value="UniProtKB-SubCell"/>
</dbReference>
<dbReference type="FunFam" id="3.40.250.10:FF:000015">
    <property type="entry name" value="Sulfurtransferase"/>
    <property type="match status" value="1"/>
</dbReference>
<evidence type="ECO:0000256" key="3">
    <source>
        <dbReference type="ARBA" id="ARBA00022679"/>
    </source>
</evidence>
<keyword evidence="8" id="KW-0670">Pyruvate</keyword>
<dbReference type="PROSITE" id="PS00683">
    <property type="entry name" value="RHODANESE_2"/>
    <property type="match status" value="1"/>
</dbReference>
<accession>A0A840VB92</accession>
<dbReference type="InterPro" id="IPR036873">
    <property type="entry name" value="Rhodanese-like_dom_sf"/>
</dbReference>
<sequence>MTSPLITPAALKKLLGRPGVVVLDATYYLPNEDKDARSIFTAMRIPGAQFFDIDAVADHASGLPHMLPLPEDFATAVAALGVSSSSHVVVYDQRGIFSAPRLWWMFRVFGHDNVQVLDGGLPAWQTTGDGLEHGEPDTPAPGHFTPQYRTGMVRALDDLKRNLLTKTELVLDARAAARFAGTVPEPRAGMRSGHIPDSISLPFSELLHEGKFLSPTKLRKKFTDLGITDENKLIASCGSGVTACVLALGLRLAGLPEAAIYDGSWAEWGSRDDTPVEV</sequence>
<dbReference type="PROSITE" id="PS50206">
    <property type="entry name" value="RHODANESE_3"/>
    <property type="match status" value="2"/>
</dbReference>
<dbReference type="Proteomes" id="UP000553706">
    <property type="component" value="Unassembled WGS sequence"/>
</dbReference>
<dbReference type="NCBIfam" id="NF008557">
    <property type="entry name" value="PRK11493.1"/>
    <property type="match status" value="1"/>
</dbReference>
<comment type="caution">
    <text evidence="8">The sequence shown here is derived from an EMBL/GenBank/DDBJ whole genome shotgun (WGS) entry which is preliminary data.</text>
</comment>
<dbReference type="SMART" id="SM00450">
    <property type="entry name" value="RHOD"/>
    <property type="match status" value="2"/>
</dbReference>
<feature type="domain" description="Rhodanese" evidence="7">
    <location>
        <begin position="164"/>
        <end position="277"/>
    </location>
</feature>
<dbReference type="GO" id="GO:0016784">
    <property type="term" value="F:3-mercaptopyruvate sulfurtransferase activity"/>
    <property type="evidence" value="ECO:0007669"/>
    <property type="project" value="UniProtKB-EC"/>
</dbReference>
<keyword evidence="2" id="KW-0963">Cytoplasm</keyword>